<evidence type="ECO:0000313" key="6">
    <source>
        <dbReference type="EMBL" id="CRK29527.1"/>
    </source>
</evidence>
<dbReference type="Pfam" id="PF07572">
    <property type="entry name" value="BCNT"/>
    <property type="match status" value="1"/>
</dbReference>
<feature type="compositionally biased region" description="Basic and acidic residues" evidence="3">
    <location>
        <begin position="111"/>
        <end position="120"/>
    </location>
</feature>
<evidence type="ECO:0000313" key="5">
    <source>
        <dbReference type="EMBL" id="CRK17894.1"/>
    </source>
</evidence>
<dbReference type="InterPro" id="IPR011421">
    <property type="entry name" value="BCNT-C"/>
</dbReference>
<keyword evidence="7" id="KW-1185">Reference proteome</keyword>
<evidence type="ECO:0000259" key="4">
    <source>
        <dbReference type="PROSITE" id="PS51279"/>
    </source>
</evidence>
<dbReference type="InterPro" id="IPR027124">
    <property type="entry name" value="Swc5/CFDP1/2"/>
</dbReference>
<evidence type="ECO:0000313" key="7">
    <source>
        <dbReference type="Proteomes" id="UP000044602"/>
    </source>
</evidence>
<dbReference type="Proteomes" id="UP000045706">
    <property type="component" value="Unassembled WGS sequence"/>
</dbReference>
<feature type="region of interest" description="Disordered" evidence="3">
    <location>
        <begin position="1"/>
        <end position="121"/>
    </location>
</feature>
<feature type="region of interest" description="Disordered" evidence="3">
    <location>
        <begin position="146"/>
        <end position="177"/>
    </location>
</feature>
<evidence type="ECO:0000256" key="2">
    <source>
        <dbReference type="ARBA" id="ARBA00019138"/>
    </source>
</evidence>
<evidence type="ECO:0000256" key="1">
    <source>
        <dbReference type="ARBA" id="ARBA00010465"/>
    </source>
</evidence>
<name>A0A0G4L7E7_VERLO</name>
<feature type="compositionally biased region" description="Basic residues" evidence="3">
    <location>
        <begin position="75"/>
        <end position="84"/>
    </location>
</feature>
<protein>
    <recommendedName>
        <fullName evidence="2">SWR1-complex protein 5</fullName>
    </recommendedName>
</protein>
<reference evidence="7 8" key="1">
    <citation type="submission" date="2015-05" db="EMBL/GenBank/DDBJ databases">
        <authorList>
            <person name="Fogelqvist Johan"/>
        </authorList>
    </citation>
    <scope>NUCLEOTIDE SEQUENCE [LARGE SCALE GENOMIC DNA]</scope>
    <source>
        <strain evidence="5">VL1</strain>
        <strain evidence="6">VL2</strain>
    </source>
</reference>
<feature type="compositionally biased region" description="Low complexity" evidence="3">
    <location>
        <begin position="146"/>
        <end position="155"/>
    </location>
</feature>
<dbReference type="GO" id="GO:0000812">
    <property type="term" value="C:Swr1 complex"/>
    <property type="evidence" value="ECO:0007669"/>
    <property type="project" value="TreeGrafter"/>
</dbReference>
<dbReference type="AlphaFoldDB" id="A0A0G4L7E7"/>
<dbReference type="PANTHER" id="PTHR48407">
    <property type="entry name" value="CRANIOFACIAL DEVELOPMENT PROTEIN 1"/>
    <property type="match status" value="1"/>
</dbReference>
<evidence type="ECO:0000313" key="8">
    <source>
        <dbReference type="Proteomes" id="UP000045706"/>
    </source>
</evidence>
<dbReference type="STRING" id="100787.A0A0G4L7E7"/>
<sequence length="336" mass="36425">MPSDPRPIDEEDDYESSQDSDFAPEDEAALAHDDSGGSDADDADAATRRKRPAAAGDEVEDAGFENSGDEAIVKKGNKKKKRRKEQNGTAADNDGDEEGGEGGLVKTRSMRAQEKEERKAAAIAGPVTVDIDALWAQMLSGTPAPAAPRVEAADAMDVEAPSAARAAPETETDDPSSSMIRIKRTYNFAGKVHTEEKLVPRDSAEAKLHLAAQGDVLAPTSASDERDAPRVLRRAFRSAFEPVVDVLAPTRGDLNLGVTVRIRARDERDAQEAKKLNTVEKSRMDWAGYVDKEGLKDELELAGRSKDSYAGRQDFLARSEALREEEAYRARMAGRV</sequence>
<feature type="domain" description="BCNT-C" evidence="4">
    <location>
        <begin position="256"/>
        <end position="336"/>
    </location>
</feature>
<dbReference type="EMBL" id="CVQH01008891">
    <property type="protein sequence ID" value="CRK17894.1"/>
    <property type="molecule type" value="Genomic_DNA"/>
</dbReference>
<evidence type="ECO:0000256" key="3">
    <source>
        <dbReference type="SAM" id="MobiDB-lite"/>
    </source>
</evidence>
<organism evidence="5 7">
    <name type="scientific">Verticillium longisporum</name>
    <name type="common">Verticillium dahliae var. longisporum</name>
    <dbReference type="NCBI Taxonomy" id="100787"/>
    <lineage>
        <taxon>Eukaryota</taxon>
        <taxon>Fungi</taxon>
        <taxon>Dikarya</taxon>
        <taxon>Ascomycota</taxon>
        <taxon>Pezizomycotina</taxon>
        <taxon>Sordariomycetes</taxon>
        <taxon>Hypocreomycetidae</taxon>
        <taxon>Glomerellales</taxon>
        <taxon>Plectosphaerellaceae</taxon>
        <taxon>Verticillium</taxon>
    </lineage>
</organism>
<dbReference type="Proteomes" id="UP000044602">
    <property type="component" value="Unassembled WGS sequence"/>
</dbReference>
<dbReference type="PROSITE" id="PS51279">
    <property type="entry name" value="BCNT_C"/>
    <property type="match status" value="1"/>
</dbReference>
<accession>A0A0G4L7E7</accession>
<proteinExistence type="inferred from homology"/>
<dbReference type="PANTHER" id="PTHR48407:SF1">
    <property type="entry name" value="CRANIOFACIAL DEVELOPMENT PROTEIN 1"/>
    <property type="match status" value="1"/>
</dbReference>
<feature type="compositionally biased region" description="Acidic residues" evidence="3">
    <location>
        <begin position="9"/>
        <end position="28"/>
    </location>
</feature>
<gene>
    <name evidence="5" type="ORF">BN1708_012168</name>
    <name evidence="6" type="ORF">BN1723_000495</name>
</gene>
<dbReference type="EMBL" id="CVQI01022223">
    <property type="protein sequence ID" value="CRK29527.1"/>
    <property type="molecule type" value="Genomic_DNA"/>
</dbReference>
<comment type="similarity">
    <text evidence="1">Belongs to the SWC5 family.</text>
</comment>